<protein>
    <submittedName>
        <fullName evidence="2">DUF2537 domain-containing protein</fullName>
    </submittedName>
</protein>
<keyword evidence="1" id="KW-1133">Transmembrane helix</keyword>
<evidence type="ECO:0000313" key="2">
    <source>
        <dbReference type="EMBL" id="NDK90324.1"/>
    </source>
</evidence>
<keyword evidence="1" id="KW-0812">Transmembrane</keyword>
<keyword evidence="3" id="KW-1185">Reference proteome</keyword>
<gene>
    <name evidence="2" type="ORF">GYA93_12125</name>
</gene>
<feature type="transmembrane region" description="Helical" evidence="1">
    <location>
        <begin position="46"/>
        <end position="64"/>
    </location>
</feature>
<organism evidence="2 3">
    <name type="scientific">Gordonia desulfuricans</name>
    <dbReference type="NCBI Taxonomy" id="89051"/>
    <lineage>
        <taxon>Bacteria</taxon>
        <taxon>Bacillati</taxon>
        <taxon>Actinomycetota</taxon>
        <taxon>Actinomycetes</taxon>
        <taxon>Mycobacteriales</taxon>
        <taxon>Gordoniaceae</taxon>
        <taxon>Gordonia</taxon>
    </lineage>
</organism>
<dbReference type="Pfam" id="PF10801">
    <property type="entry name" value="DUF2537"/>
    <property type="match status" value="1"/>
</dbReference>
<sequence length="98" mass="10657">MGDLEPWRHAEPTPWSLGVLVTAVSVMFCALTLVGVYTLIGGIVRWAGLVAVLVVALAGSWTLWEFRFRPVWRWLVWGSLTGLLAGFGSAIALFALGQ</sequence>
<dbReference type="EMBL" id="JAADZU010000035">
    <property type="protein sequence ID" value="NDK90324.1"/>
    <property type="molecule type" value="Genomic_DNA"/>
</dbReference>
<evidence type="ECO:0000256" key="1">
    <source>
        <dbReference type="SAM" id="Phobius"/>
    </source>
</evidence>
<feature type="transmembrane region" description="Helical" evidence="1">
    <location>
        <begin position="76"/>
        <end position="96"/>
    </location>
</feature>
<dbReference type="InterPro" id="IPR024244">
    <property type="entry name" value="DUF2537"/>
</dbReference>
<proteinExistence type="predicted"/>
<reference evidence="2 3" key="1">
    <citation type="submission" date="2020-01" db="EMBL/GenBank/DDBJ databases">
        <title>Investigation of new actinobacteria for the biodesulphurisation of diesel fuel.</title>
        <authorList>
            <person name="Athi Narayanan S.M."/>
        </authorList>
    </citation>
    <scope>NUCLEOTIDE SEQUENCE [LARGE SCALE GENOMIC DNA]</scope>
    <source>
        <strain evidence="2 3">213E</strain>
    </source>
</reference>
<dbReference type="AlphaFoldDB" id="A0A7K3LPY6"/>
<name>A0A7K3LPY6_9ACTN</name>
<dbReference type="Proteomes" id="UP000466307">
    <property type="component" value="Unassembled WGS sequence"/>
</dbReference>
<evidence type="ECO:0000313" key="3">
    <source>
        <dbReference type="Proteomes" id="UP000466307"/>
    </source>
</evidence>
<accession>A0A7K3LPY6</accession>
<feature type="transmembrane region" description="Helical" evidence="1">
    <location>
        <begin position="15"/>
        <end position="39"/>
    </location>
</feature>
<keyword evidence="1" id="KW-0472">Membrane</keyword>
<comment type="caution">
    <text evidence="2">The sequence shown here is derived from an EMBL/GenBank/DDBJ whole genome shotgun (WGS) entry which is preliminary data.</text>
</comment>